<evidence type="ECO:0000313" key="3">
    <source>
        <dbReference type="Proteomes" id="UP000005237"/>
    </source>
</evidence>
<sequence>MLSHAVVTVDAHLIDRRRGPKQRRRHSNALRPLTNAYDRHARLDPCQPTTGAPSATLHLRDHTVFRRPISTTQPTNQYSPETF</sequence>
<dbReference type="AlphaFoldDB" id="A0A8R1E319"/>
<dbReference type="Proteomes" id="UP000005237">
    <property type="component" value="Unassembled WGS sequence"/>
</dbReference>
<reference evidence="3" key="1">
    <citation type="submission" date="2010-08" db="EMBL/GenBank/DDBJ databases">
        <authorList>
            <consortium name="Caenorhabditis japonica Sequencing Consortium"/>
            <person name="Wilson R.K."/>
        </authorList>
    </citation>
    <scope>NUCLEOTIDE SEQUENCE [LARGE SCALE GENOMIC DNA]</scope>
    <source>
        <strain evidence="3">DF5081</strain>
    </source>
</reference>
<accession>A0A8R1E319</accession>
<name>A0A8R1E319_CAEJA</name>
<evidence type="ECO:0000313" key="2">
    <source>
        <dbReference type="EnsemblMetazoa" id="CJA19945.1"/>
    </source>
</evidence>
<feature type="compositionally biased region" description="Basic residues" evidence="1">
    <location>
        <begin position="18"/>
        <end position="28"/>
    </location>
</feature>
<protein>
    <submittedName>
        <fullName evidence="2">Uncharacterized protein</fullName>
    </submittedName>
</protein>
<dbReference type="EnsemblMetazoa" id="CJA19945.1">
    <property type="protein sequence ID" value="CJA19945.1"/>
    <property type="gene ID" value="WBGene00175516"/>
</dbReference>
<organism evidence="2 3">
    <name type="scientific">Caenorhabditis japonica</name>
    <dbReference type="NCBI Taxonomy" id="281687"/>
    <lineage>
        <taxon>Eukaryota</taxon>
        <taxon>Metazoa</taxon>
        <taxon>Ecdysozoa</taxon>
        <taxon>Nematoda</taxon>
        <taxon>Chromadorea</taxon>
        <taxon>Rhabditida</taxon>
        <taxon>Rhabditina</taxon>
        <taxon>Rhabditomorpha</taxon>
        <taxon>Rhabditoidea</taxon>
        <taxon>Rhabditidae</taxon>
        <taxon>Peloderinae</taxon>
        <taxon>Caenorhabditis</taxon>
    </lineage>
</organism>
<reference evidence="2" key="2">
    <citation type="submission" date="2022-06" db="UniProtKB">
        <authorList>
            <consortium name="EnsemblMetazoa"/>
        </authorList>
    </citation>
    <scope>IDENTIFICATION</scope>
    <source>
        <strain evidence="2">DF5081</strain>
    </source>
</reference>
<evidence type="ECO:0000256" key="1">
    <source>
        <dbReference type="SAM" id="MobiDB-lite"/>
    </source>
</evidence>
<feature type="region of interest" description="Disordered" evidence="1">
    <location>
        <begin position="1"/>
        <end position="36"/>
    </location>
</feature>
<proteinExistence type="predicted"/>
<keyword evidence="3" id="KW-1185">Reference proteome</keyword>